<keyword evidence="2" id="KW-0004">4Fe-4S</keyword>
<sequence length="267" mass="29499">MPFEETAEVAFPEGINLKKFTVARRLTEVDKVISLAKMKTHTFMGTTGATKNLFGFIVGMQKAQFHLRMQARREFAAMLIDLANCVKPVLSIVDGIEGMEGNGPRNGNPVKAGLLLAGANCFAVDVVMAELMGFRAEILPVTALALQRGLTPAFQEVELIGNGREIRCKFVEPRSLQSLEDRIPKWLAAFGRSQLTARPEIRETCIGCGRCARHCPPQAMTLAGGRVEIDYQKCIRCYCCQELCPCDAVQLEDSFLLTMVKQIGKLR</sequence>
<evidence type="ECO:0000256" key="2">
    <source>
        <dbReference type="ARBA" id="ARBA00022485"/>
    </source>
</evidence>
<dbReference type="AlphaFoldDB" id="A0A4R1PYQ3"/>
<comment type="caution">
    <text evidence="7">The sequence shown here is derived from an EMBL/GenBank/DDBJ whole genome shotgun (WGS) entry which is preliminary data.</text>
</comment>
<dbReference type="OrthoDB" id="9794954at2"/>
<dbReference type="Pfam" id="PF04015">
    <property type="entry name" value="DUF362"/>
    <property type="match status" value="1"/>
</dbReference>
<gene>
    <name evidence="7" type="ORF">EV210_10449</name>
</gene>
<dbReference type="InterPro" id="IPR007160">
    <property type="entry name" value="DUF362"/>
</dbReference>
<dbReference type="PROSITE" id="PS51379">
    <property type="entry name" value="4FE4S_FER_2"/>
    <property type="match status" value="2"/>
</dbReference>
<evidence type="ECO:0000313" key="7">
    <source>
        <dbReference type="EMBL" id="TCL38083.1"/>
    </source>
</evidence>
<evidence type="ECO:0000256" key="3">
    <source>
        <dbReference type="ARBA" id="ARBA00022723"/>
    </source>
</evidence>
<feature type="domain" description="4Fe-4S ferredoxin-type" evidence="6">
    <location>
        <begin position="225"/>
        <end position="254"/>
    </location>
</feature>
<evidence type="ECO:0000259" key="6">
    <source>
        <dbReference type="PROSITE" id="PS51379"/>
    </source>
</evidence>
<accession>A0A4R1PYQ3</accession>
<evidence type="ECO:0000256" key="4">
    <source>
        <dbReference type="ARBA" id="ARBA00023004"/>
    </source>
</evidence>
<dbReference type="InterPro" id="IPR017900">
    <property type="entry name" value="4Fe4S_Fe_S_CS"/>
</dbReference>
<dbReference type="PANTHER" id="PTHR24960">
    <property type="entry name" value="PHOTOSYSTEM I IRON-SULFUR CENTER-RELATED"/>
    <property type="match status" value="1"/>
</dbReference>
<evidence type="ECO:0000313" key="8">
    <source>
        <dbReference type="Proteomes" id="UP000295063"/>
    </source>
</evidence>
<dbReference type="PROSITE" id="PS00198">
    <property type="entry name" value="4FE4S_FER_1"/>
    <property type="match status" value="2"/>
</dbReference>
<name>A0A4R1PYQ3_9FIRM</name>
<dbReference type="InterPro" id="IPR050157">
    <property type="entry name" value="PSI_iron-sulfur_center"/>
</dbReference>
<dbReference type="GO" id="GO:0046872">
    <property type="term" value="F:metal ion binding"/>
    <property type="evidence" value="ECO:0007669"/>
    <property type="project" value="UniProtKB-KW"/>
</dbReference>
<proteinExistence type="predicted"/>
<protein>
    <submittedName>
        <fullName evidence="7">4Fe-4S dicluster protein</fullName>
    </submittedName>
</protein>
<dbReference type="PANTHER" id="PTHR24960:SF76">
    <property type="entry name" value="4FE-4S FERREDOXIN-TYPE DOMAIN-CONTAINING PROTEIN"/>
    <property type="match status" value="1"/>
</dbReference>
<dbReference type="Proteomes" id="UP000295063">
    <property type="component" value="Unassembled WGS sequence"/>
</dbReference>
<dbReference type="Pfam" id="PF13237">
    <property type="entry name" value="Fer4_10"/>
    <property type="match status" value="1"/>
</dbReference>
<feature type="domain" description="4Fe-4S ferredoxin-type" evidence="6">
    <location>
        <begin position="197"/>
        <end position="224"/>
    </location>
</feature>
<dbReference type="Gene3D" id="3.30.70.20">
    <property type="match status" value="1"/>
</dbReference>
<dbReference type="EMBL" id="SLUI01000004">
    <property type="protein sequence ID" value="TCL38083.1"/>
    <property type="molecule type" value="Genomic_DNA"/>
</dbReference>
<evidence type="ECO:0000256" key="1">
    <source>
        <dbReference type="ARBA" id="ARBA00003532"/>
    </source>
</evidence>
<keyword evidence="8" id="KW-1185">Reference proteome</keyword>
<keyword evidence="4" id="KW-0408">Iron</keyword>
<organism evidence="7 8">
    <name type="scientific">Anaerospora hongkongensis</name>
    <dbReference type="NCBI Taxonomy" id="244830"/>
    <lineage>
        <taxon>Bacteria</taxon>
        <taxon>Bacillati</taxon>
        <taxon>Bacillota</taxon>
        <taxon>Negativicutes</taxon>
        <taxon>Selenomonadales</taxon>
        <taxon>Sporomusaceae</taxon>
        <taxon>Anaerospora</taxon>
    </lineage>
</organism>
<dbReference type="SUPFAM" id="SSF54862">
    <property type="entry name" value="4Fe-4S ferredoxins"/>
    <property type="match status" value="1"/>
</dbReference>
<reference evidence="7 8" key="1">
    <citation type="submission" date="2019-03" db="EMBL/GenBank/DDBJ databases">
        <title>Genomic Encyclopedia of Type Strains, Phase IV (KMG-IV): sequencing the most valuable type-strain genomes for metagenomic binning, comparative biology and taxonomic classification.</title>
        <authorList>
            <person name="Goeker M."/>
        </authorList>
    </citation>
    <scope>NUCLEOTIDE SEQUENCE [LARGE SCALE GENOMIC DNA]</scope>
    <source>
        <strain evidence="7 8">DSM 15969</strain>
    </source>
</reference>
<dbReference type="InterPro" id="IPR017896">
    <property type="entry name" value="4Fe4S_Fe-S-bd"/>
</dbReference>
<keyword evidence="3" id="KW-0479">Metal-binding</keyword>
<dbReference type="GO" id="GO:0051539">
    <property type="term" value="F:4 iron, 4 sulfur cluster binding"/>
    <property type="evidence" value="ECO:0007669"/>
    <property type="project" value="UniProtKB-KW"/>
</dbReference>
<dbReference type="RefSeq" id="WP_132077518.1">
    <property type="nucleotide sequence ID" value="NZ_SLUI01000004.1"/>
</dbReference>
<comment type="function">
    <text evidence="1">Ferredoxins are iron-sulfur proteins that transfer electrons in a wide variety of metabolic reactions.</text>
</comment>
<evidence type="ECO:0000256" key="5">
    <source>
        <dbReference type="ARBA" id="ARBA00023014"/>
    </source>
</evidence>
<keyword evidence="5" id="KW-0411">Iron-sulfur</keyword>